<dbReference type="Pfam" id="PF00126">
    <property type="entry name" value="HTH_1"/>
    <property type="match status" value="1"/>
</dbReference>
<reference evidence="2 3" key="1">
    <citation type="submission" date="2013-12" db="EMBL/GenBank/DDBJ databases">
        <authorList>
            <consortium name="DOE Joint Genome Institute"/>
            <person name="Kappler U."/>
            <person name="Huntemann M."/>
            <person name="Han J."/>
            <person name="Chen A."/>
            <person name="Kyrpides N."/>
            <person name="Mavromatis K."/>
            <person name="Markowitz V."/>
            <person name="Palaniappan K."/>
            <person name="Ivanova N."/>
            <person name="Schaumberg A."/>
            <person name="Pati A."/>
            <person name="Liolios K."/>
            <person name="Nordberg H.P."/>
            <person name="Cantor M.N."/>
            <person name="Hua S.X."/>
            <person name="Woyke T."/>
        </authorList>
    </citation>
    <scope>NUCLEOTIDE SEQUENCE [LARGE SCALE GENOMIC DNA]</scope>
    <source>
        <strain evidence="3">AL2</strain>
    </source>
</reference>
<evidence type="ECO:0000313" key="3">
    <source>
        <dbReference type="Proteomes" id="UP000005380"/>
    </source>
</evidence>
<dbReference type="InterPro" id="IPR000847">
    <property type="entry name" value="LysR_HTH_N"/>
</dbReference>
<organism evidence="2 3">
    <name type="scientific">Thiomicrospira aerophila AL3</name>
    <dbReference type="NCBI Taxonomy" id="717772"/>
    <lineage>
        <taxon>Bacteria</taxon>
        <taxon>Pseudomonadati</taxon>
        <taxon>Pseudomonadota</taxon>
        <taxon>Gammaproteobacteria</taxon>
        <taxon>Thiotrichales</taxon>
        <taxon>Piscirickettsiaceae</taxon>
        <taxon>Thiomicrospira</taxon>
    </lineage>
</organism>
<proteinExistence type="predicted"/>
<dbReference type="InterPro" id="IPR051815">
    <property type="entry name" value="Molybdate_resp_trans_reg"/>
</dbReference>
<evidence type="ECO:0000259" key="1">
    <source>
        <dbReference type="Pfam" id="PF00126"/>
    </source>
</evidence>
<dbReference type="GO" id="GO:0003700">
    <property type="term" value="F:DNA-binding transcription factor activity"/>
    <property type="evidence" value="ECO:0007669"/>
    <property type="project" value="InterPro"/>
</dbReference>
<dbReference type="eggNOG" id="COG2005">
    <property type="taxonomic scope" value="Bacteria"/>
</dbReference>
<dbReference type="OrthoDB" id="9800709at2"/>
<dbReference type="SUPFAM" id="SSF46785">
    <property type="entry name" value="Winged helix' DNA-binding domain"/>
    <property type="match status" value="1"/>
</dbReference>
<accession>W0DQH0</accession>
<dbReference type="InterPro" id="IPR036390">
    <property type="entry name" value="WH_DNA-bd_sf"/>
</dbReference>
<feature type="domain" description="HTH lysR-type" evidence="1">
    <location>
        <begin position="38"/>
        <end position="97"/>
    </location>
</feature>
<dbReference type="InParanoid" id="W0DQH0"/>
<sequence length="132" mass="14388">MNLQQKLPGEVLSDSIRGRVWLMAPNGESYFGKGRILLLERIAECGSISQAAKSMNMSYKKAWRLVDEMNQAAAEPLVVSEAGGRQGGGTRITPAAERVIAQYHQLHAALLAFCAEQERILARQDTADGSSE</sequence>
<dbReference type="EMBL" id="CP007030">
    <property type="protein sequence ID" value="AHF00860.1"/>
    <property type="molecule type" value="Genomic_DNA"/>
</dbReference>
<keyword evidence="3" id="KW-1185">Reference proteome</keyword>
<dbReference type="RefSeq" id="WP_006459382.1">
    <property type="nucleotide sequence ID" value="NZ_CP007030.1"/>
</dbReference>
<dbReference type="Gene3D" id="1.10.10.10">
    <property type="entry name" value="Winged helix-like DNA-binding domain superfamily/Winged helix DNA-binding domain"/>
    <property type="match status" value="1"/>
</dbReference>
<gene>
    <name evidence="2" type="ORF">THIAE_02900</name>
</gene>
<dbReference type="KEGG" id="tao:THIAE_02900"/>
<dbReference type="PANTHER" id="PTHR30432:SF1">
    <property type="entry name" value="DNA-BINDING TRANSCRIPTIONAL DUAL REGULATOR MODE"/>
    <property type="match status" value="1"/>
</dbReference>
<evidence type="ECO:0000313" key="2">
    <source>
        <dbReference type="EMBL" id="AHF00860.1"/>
    </source>
</evidence>
<protein>
    <submittedName>
        <fullName evidence="2">ModE family transcriptional regulator</fullName>
    </submittedName>
</protein>
<dbReference type="PANTHER" id="PTHR30432">
    <property type="entry name" value="TRANSCRIPTIONAL REGULATOR MODE"/>
    <property type="match status" value="1"/>
</dbReference>
<name>W0DQH0_9GAMM</name>
<dbReference type="Proteomes" id="UP000005380">
    <property type="component" value="Chromosome"/>
</dbReference>
<dbReference type="InterPro" id="IPR036388">
    <property type="entry name" value="WH-like_DNA-bd_sf"/>
</dbReference>
<dbReference type="AlphaFoldDB" id="W0DQH0"/>
<dbReference type="HOGENOM" id="CLU_125440_1_1_6"/>